<gene>
    <name evidence="8" type="primary">holA</name>
    <name evidence="8" type="ORF">FJQ54_11030</name>
</gene>
<comment type="similarity">
    <text evidence="6">Belongs to the DNA polymerase HolA subunit family.</text>
</comment>
<keyword evidence="3 8" id="KW-0548">Nucleotidyltransferase</keyword>
<dbReference type="InterPro" id="IPR008921">
    <property type="entry name" value="DNA_pol3_clamp-load_cplx_C"/>
</dbReference>
<evidence type="ECO:0000256" key="4">
    <source>
        <dbReference type="ARBA" id="ARBA00022705"/>
    </source>
</evidence>
<dbReference type="Gene3D" id="1.10.8.60">
    <property type="match status" value="1"/>
</dbReference>
<dbReference type="InterPro" id="IPR005790">
    <property type="entry name" value="DNA_polIII_delta"/>
</dbReference>
<evidence type="ECO:0000256" key="5">
    <source>
        <dbReference type="ARBA" id="ARBA00022932"/>
    </source>
</evidence>
<organism evidence="8 9">
    <name type="scientific">Sandaracinobacter neustonicus</name>
    <dbReference type="NCBI Taxonomy" id="1715348"/>
    <lineage>
        <taxon>Bacteria</taxon>
        <taxon>Pseudomonadati</taxon>
        <taxon>Pseudomonadota</taxon>
        <taxon>Alphaproteobacteria</taxon>
        <taxon>Sphingomonadales</taxon>
        <taxon>Sphingosinicellaceae</taxon>
        <taxon>Sandaracinobacter</taxon>
    </lineage>
</organism>
<keyword evidence="5" id="KW-0239">DNA-directed DNA polymerase</keyword>
<dbReference type="EC" id="2.7.7.7" evidence="1"/>
<dbReference type="Proteomes" id="UP000319897">
    <property type="component" value="Unassembled WGS sequence"/>
</dbReference>
<dbReference type="GO" id="GO:0009360">
    <property type="term" value="C:DNA polymerase III complex"/>
    <property type="evidence" value="ECO:0007669"/>
    <property type="project" value="TreeGrafter"/>
</dbReference>
<evidence type="ECO:0000256" key="3">
    <source>
        <dbReference type="ARBA" id="ARBA00022695"/>
    </source>
</evidence>
<sequence length="385" mass="41241">MPWWQRKPLRWNGFPATLRTRSSPGWHCWRARRRPHRHHSEGRMTAIRRADLLRRFGSWEPSIRLILLAGPDESSSRELAQLAAKALADPADPMAITDIAADELKSDPGKLADEAASVSMFGGARLIRVAGAGESTQEAVRLLLAAPVAGDPVVMLAGDLAKSSALRKLAEDSPLALALISYPLEGRDLANWLQSHAKELGLRLESGIAERLMASSDGDTGVLASELAKYALFLDSSPETPKTLERAHVAALGADSAEDDMNLLVAAIVSGNAAAAERQYRLLAGSSAIPALRAIARRLLQLAEARAAVDGGAQPLAAVKALRPPIFWKEQDSTAAALRDWPQPRIRRALAAMLAGEQAIKQPNGPGDTAGWHAILALGMGREKP</sequence>
<evidence type="ECO:0000313" key="9">
    <source>
        <dbReference type="Proteomes" id="UP000319897"/>
    </source>
</evidence>
<dbReference type="AlphaFoldDB" id="A0A501XJ05"/>
<dbReference type="NCBIfam" id="TIGR01128">
    <property type="entry name" value="holA"/>
    <property type="match status" value="1"/>
</dbReference>
<dbReference type="GO" id="GO:0006261">
    <property type="term" value="P:DNA-templated DNA replication"/>
    <property type="evidence" value="ECO:0007669"/>
    <property type="project" value="TreeGrafter"/>
</dbReference>
<dbReference type="Gene3D" id="3.40.50.300">
    <property type="entry name" value="P-loop containing nucleotide triphosphate hydrolases"/>
    <property type="match status" value="1"/>
</dbReference>
<name>A0A501XJ05_9SPHN</name>
<dbReference type="SUPFAM" id="SSF52540">
    <property type="entry name" value="P-loop containing nucleoside triphosphate hydrolases"/>
    <property type="match status" value="1"/>
</dbReference>
<dbReference type="PANTHER" id="PTHR34388:SF1">
    <property type="entry name" value="DNA POLYMERASE III SUBUNIT DELTA"/>
    <property type="match status" value="1"/>
</dbReference>
<dbReference type="GO" id="GO:0003677">
    <property type="term" value="F:DNA binding"/>
    <property type="evidence" value="ECO:0007669"/>
    <property type="project" value="InterPro"/>
</dbReference>
<evidence type="ECO:0000313" key="8">
    <source>
        <dbReference type="EMBL" id="TPE60526.1"/>
    </source>
</evidence>
<accession>A0A501XJ05</accession>
<evidence type="ECO:0000256" key="2">
    <source>
        <dbReference type="ARBA" id="ARBA00022679"/>
    </source>
</evidence>
<evidence type="ECO:0000256" key="6">
    <source>
        <dbReference type="ARBA" id="ARBA00034754"/>
    </source>
</evidence>
<proteinExistence type="inferred from homology"/>
<protein>
    <recommendedName>
        <fullName evidence="1">DNA-directed DNA polymerase</fullName>
        <ecNumber evidence="1">2.7.7.7</ecNumber>
    </recommendedName>
</protein>
<evidence type="ECO:0000256" key="7">
    <source>
        <dbReference type="ARBA" id="ARBA00049244"/>
    </source>
</evidence>
<dbReference type="OrthoDB" id="9804983at2"/>
<dbReference type="GO" id="GO:0003887">
    <property type="term" value="F:DNA-directed DNA polymerase activity"/>
    <property type="evidence" value="ECO:0007669"/>
    <property type="project" value="UniProtKB-KW"/>
</dbReference>
<keyword evidence="2 8" id="KW-0808">Transferase</keyword>
<keyword evidence="9" id="KW-1185">Reference proteome</keyword>
<dbReference type="InterPro" id="IPR027417">
    <property type="entry name" value="P-loop_NTPase"/>
</dbReference>
<reference evidence="8 9" key="1">
    <citation type="submission" date="2019-06" db="EMBL/GenBank/DDBJ databases">
        <authorList>
            <person name="Lee I."/>
            <person name="Jang G.I."/>
            <person name="Hwang C.Y."/>
        </authorList>
    </citation>
    <scope>NUCLEOTIDE SEQUENCE [LARGE SCALE GENOMIC DNA]</scope>
    <source>
        <strain evidence="8 9">PAMC 28131</strain>
    </source>
</reference>
<dbReference type="Gene3D" id="1.20.272.10">
    <property type="match status" value="1"/>
</dbReference>
<evidence type="ECO:0000256" key="1">
    <source>
        <dbReference type="ARBA" id="ARBA00012417"/>
    </source>
</evidence>
<dbReference type="SUPFAM" id="SSF48019">
    <property type="entry name" value="post-AAA+ oligomerization domain-like"/>
    <property type="match status" value="1"/>
</dbReference>
<dbReference type="EMBL" id="VFSU01000026">
    <property type="protein sequence ID" value="TPE60526.1"/>
    <property type="molecule type" value="Genomic_DNA"/>
</dbReference>
<dbReference type="PANTHER" id="PTHR34388">
    <property type="entry name" value="DNA POLYMERASE III SUBUNIT DELTA"/>
    <property type="match status" value="1"/>
</dbReference>
<keyword evidence="4" id="KW-0235">DNA replication</keyword>
<comment type="caution">
    <text evidence="8">The sequence shown here is derived from an EMBL/GenBank/DDBJ whole genome shotgun (WGS) entry which is preliminary data.</text>
</comment>
<comment type="catalytic activity">
    <reaction evidence="7">
        <text>DNA(n) + a 2'-deoxyribonucleoside 5'-triphosphate = DNA(n+1) + diphosphate</text>
        <dbReference type="Rhea" id="RHEA:22508"/>
        <dbReference type="Rhea" id="RHEA-COMP:17339"/>
        <dbReference type="Rhea" id="RHEA-COMP:17340"/>
        <dbReference type="ChEBI" id="CHEBI:33019"/>
        <dbReference type="ChEBI" id="CHEBI:61560"/>
        <dbReference type="ChEBI" id="CHEBI:173112"/>
        <dbReference type="EC" id="2.7.7.7"/>
    </reaction>
</comment>